<evidence type="ECO:0000313" key="1">
    <source>
        <dbReference type="EMBL" id="SBV94899.1"/>
    </source>
</evidence>
<gene>
    <name evidence="1" type="ORF">KL86APRO_10568</name>
</gene>
<proteinExistence type="predicted"/>
<reference evidence="1" key="1">
    <citation type="submission" date="2016-04" db="EMBL/GenBank/DDBJ databases">
        <authorList>
            <person name="Evans L.H."/>
            <person name="Alamgir A."/>
            <person name="Owens N."/>
            <person name="Weber N.D."/>
            <person name="Virtaneva K."/>
            <person name="Barbian K."/>
            <person name="Babar A."/>
            <person name="Rosenke K."/>
        </authorList>
    </citation>
    <scope>NUCLEOTIDE SEQUENCE</scope>
    <source>
        <strain evidence="1">86</strain>
    </source>
</reference>
<dbReference type="EMBL" id="FLUO01000001">
    <property type="protein sequence ID" value="SBV94899.1"/>
    <property type="molecule type" value="Genomic_DNA"/>
</dbReference>
<protein>
    <submittedName>
        <fullName evidence="1">Uncharacterized protein</fullName>
    </submittedName>
</protein>
<name>A0A212J610_9PROT</name>
<organism evidence="1">
    <name type="scientific">uncultured Alphaproteobacteria bacterium</name>
    <dbReference type="NCBI Taxonomy" id="91750"/>
    <lineage>
        <taxon>Bacteria</taxon>
        <taxon>Pseudomonadati</taxon>
        <taxon>Pseudomonadota</taxon>
        <taxon>Alphaproteobacteria</taxon>
        <taxon>environmental samples</taxon>
    </lineage>
</organism>
<sequence>MQGQGSRSFRGCRMIGRLPRLLAVLLLAALPVLSSCYVPDQFRAEIRIARNGDFSLDYKGVLTWAPLYKEIVAGRYSQAEAQEKIEMIRRDLKRDDQFTSIRSIGRGQFDVTYHRTGNFVANPGMVSFVRRNARILNIDARPDGTVTVFAETPNIDKARPLAEAGLLVRGSLRVISNMRVTGTPNATATYKDPDGEWTVYDWILDGTAPAYPEIVFQR</sequence>
<accession>A0A212J610</accession>
<dbReference type="AlphaFoldDB" id="A0A212J610"/>